<sequence>MHRSTSLPDLAEAVAAVTADRRHAAGLALVSGALDRAADPALDAAGEVLLDERRAPGSRRGEADRLAAAVDRLDQEAHARRRDGDHTGYILSFQSARVMAALHFLVRDGGGGLADVAYEAVMVCGATEPVIAELVGARR</sequence>
<dbReference type="EMBL" id="FNSA01000003">
    <property type="protein sequence ID" value="SEC32740.1"/>
    <property type="molecule type" value="Genomic_DNA"/>
</dbReference>
<protein>
    <submittedName>
        <fullName evidence="1">Uncharacterized protein</fullName>
    </submittedName>
</protein>
<dbReference type="AlphaFoldDB" id="A0A1H4RLH1"/>
<name>A0A1H4RLH1_TSUTY</name>
<dbReference type="OrthoDB" id="4775305at2"/>
<evidence type="ECO:0000313" key="2">
    <source>
        <dbReference type="Proteomes" id="UP000182241"/>
    </source>
</evidence>
<organism evidence="1 2">
    <name type="scientific">Tsukamurella tyrosinosolvens</name>
    <dbReference type="NCBI Taxonomy" id="57704"/>
    <lineage>
        <taxon>Bacteria</taxon>
        <taxon>Bacillati</taxon>
        <taxon>Actinomycetota</taxon>
        <taxon>Actinomycetes</taxon>
        <taxon>Mycobacteriales</taxon>
        <taxon>Tsukamurellaceae</taxon>
        <taxon>Tsukamurella</taxon>
    </lineage>
</organism>
<dbReference type="Proteomes" id="UP000182241">
    <property type="component" value="Unassembled WGS sequence"/>
</dbReference>
<evidence type="ECO:0000313" key="1">
    <source>
        <dbReference type="EMBL" id="SEC32740.1"/>
    </source>
</evidence>
<dbReference type="RefSeq" id="WP_068742259.1">
    <property type="nucleotide sequence ID" value="NZ_CBDRGN010000001.1"/>
</dbReference>
<gene>
    <name evidence="1" type="ORF">SAMN04489793_2024</name>
</gene>
<dbReference type="STRING" id="57704.SAMN04489793_2024"/>
<keyword evidence="2" id="KW-1185">Reference proteome</keyword>
<proteinExistence type="predicted"/>
<accession>A0A1H4RLH1</accession>
<reference evidence="2" key="1">
    <citation type="submission" date="2016-10" db="EMBL/GenBank/DDBJ databases">
        <authorList>
            <person name="Varghese N."/>
            <person name="Submissions S."/>
        </authorList>
    </citation>
    <scope>NUCLEOTIDE SEQUENCE [LARGE SCALE GENOMIC DNA]</scope>
    <source>
        <strain evidence="2">DSM 44234</strain>
    </source>
</reference>